<name>A0ACD3RBC7_LARCR</name>
<dbReference type="EMBL" id="CM011681">
    <property type="protein sequence ID" value="TMS16738.1"/>
    <property type="molecule type" value="Genomic_DNA"/>
</dbReference>
<protein>
    <submittedName>
        <fullName evidence="1">Uncharacterized protein</fullName>
    </submittedName>
</protein>
<dbReference type="Proteomes" id="UP000793456">
    <property type="component" value="Chromosome VIII"/>
</dbReference>
<proteinExistence type="predicted"/>
<accession>A0ACD3RBC7</accession>
<comment type="caution">
    <text evidence="1">The sequence shown here is derived from an EMBL/GenBank/DDBJ whole genome shotgun (WGS) entry which is preliminary data.</text>
</comment>
<gene>
    <name evidence="1" type="ORF">E3U43_014031</name>
</gene>
<keyword evidence="2" id="KW-1185">Reference proteome</keyword>
<sequence>MNACDTNVCASYIVAVSLLGTLRMQIDVVPCSAGPSSVHLGVLKAMSNKSFSAATATTQSYLQLGCFPGQLANKALKEPTTAPQTGLEIIVRVFGGFGLRLFNKHKPWIETTYHGIVTENDDKVLLDPPLIALDKDAPLRYAGEICGFRIHGQNVPFEAVVLDKSTGEGVIRAKDKLDCELAEGAHLHHPSLRLWRRS</sequence>
<organism evidence="1 2">
    <name type="scientific">Larimichthys crocea</name>
    <name type="common">Large yellow croaker</name>
    <name type="synonym">Pseudosciaena crocea</name>
    <dbReference type="NCBI Taxonomy" id="215358"/>
    <lineage>
        <taxon>Eukaryota</taxon>
        <taxon>Metazoa</taxon>
        <taxon>Chordata</taxon>
        <taxon>Craniata</taxon>
        <taxon>Vertebrata</taxon>
        <taxon>Euteleostomi</taxon>
        <taxon>Actinopterygii</taxon>
        <taxon>Neopterygii</taxon>
        <taxon>Teleostei</taxon>
        <taxon>Neoteleostei</taxon>
        <taxon>Acanthomorphata</taxon>
        <taxon>Eupercaria</taxon>
        <taxon>Sciaenidae</taxon>
        <taxon>Larimichthys</taxon>
    </lineage>
</organism>
<reference evidence="1" key="1">
    <citation type="submission" date="2018-11" db="EMBL/GenBank/DDBJ databases">
        <title>The sequence and de novo assembly of Larimichthys crocea genome using PacBio and Hi-C technologies.</title>
        <authorList>
            <person name="Xu P."/>
            <person name="Chen B."/>
            <person name="Zhou Z."/>
            <person name="Ke Q."/>
            <person name="Wu Y."/>
            <person name="Bai H."/>
            <person name="Pu F."/>
        </authorList>
    </citation>
    <scope>NUCLEOTIDE SEQUENCE</scope>
    <source>
        <tissue evidence="1">Muscle</tissue>
    </source>
</reference>
<evidence type="ECO:0000313" key="2">
    <source>
        <dbReference type="Proteomes" id="UP000793456"/>
    </source>
</evidence>
<evidence type="ECO:0000313" key="1">
    <source>
        <dbReference type="EMBL" id="TMS16738.1"/>
    </source>
</evidence>